<dbReference type="RefSeq" id="WP_270045617.1">
    <property type="nucleotide sequence ID" value="NZ_JAPDOD010000064.1"/>
</dbReference>
<feature type="domain" description="NTF2-like N-terminal transpeptidase" evidence="6">
    <location>
        <begin position="32"/>
        <end position="137"/>
    </location>
</feature>
<gene>
    <name evidence="7" type="ORF">OM076_39210</name>
</gene>
<dbReference type="PANTHER" id="PTHR30627">
    <property type="entry name" value="PEPTIDOGLYCAN D,D-TRANSPEPTIDASE"/>
    <property type="match status" value="1"/>
</dbReference>
<dbReference type="Proteomes" id="UP001149140">
    <property type="component" value="Unassembled WGS sequence"/>
</dbReference>
<evidence type="ECO:0000259" key="4">
    <source>
        <dbReference type="Pfam" id="PF00905"/>
    </source>
</evidence>
<dbReference type="GO" id="GO:0071555">
    <property type="term" value="P:cell wall organization"/>
    <property type="evidence" value="ECO:0007669"/>
    <property type="project" value="TreeGrafter"/>
</dbReference>
<dbReference type="GO" id="GO:0046677">
    <property type="term" value="P:response to antibiotic"/>
    <property type="evidence" value="ECO:0007669"/>
    <property type="project" value="InterPro"/>
</dbReference>
<protein>
    <submittedName>
        <fullName evidence="7">Penicillin-binding transpeptidase domain-containing protein</fullName>
    </submittedName>
</protein>
<dbReference type="InterPro" id="IPR007887">
    <property type="entry name" value="MecA_N"/>
</dbReference>
<comment type="similarity">
    <text evidence="2">Belongs to the transpeptidase family.</text>
</comment>
<dbReference type="SUPFAM" id="SSF56601">
    <property type="entry name" value="beta-lactamase/transpeptidase-like"/>
    <property type="match status" value="1"/>
</dbReference>
<comment type="caution">
    <text evidence="7">The sequence shown here is derived from an EMBL/GenBank/DDBJ whole genome shotgun (WGS) entry which is preliminary data.</text>
</comment>
<dbReference type="Pfam" id="PF05223">
    <property type="entry name" value="MecA_N"/>
    <property type="match status" value="1"/>
</dbReference>
<comment type="subcellular location">
    <subcellularLocation>
        <location evidence="1">Membrane</location>
    </subcellularLocation>
</comment>
<dbReference type="InterPro" id="IPR005311">
    <property type="entry name" value="PBP_dimer"/>
</dbReference>
<evidence type="ECO:0000313" key="7">
    <source>
        <dbReference type="EMBL" id="MDA0166360.1"/>
    </source>
</evidence>
<feature type="domain" description="Penicillin-binding protein transpeptidase" evidence="4">
    <location>
        <begin position="348"/>
        <end position="614"/>
    </location>
</feature>
<dbReference type="InterPro" id="IPR001460">
    <property type="entry name" value="PCN-bd_Tpept"/>
</dbReference>
<feature type="domain" description="Penicillin-binding protein dimerisation" evidence="5">
    <location>
        <begin position="147"/>
        <end position="310"/>
    </location>
</feature>
<dbReference type="InterPro" id="IPR012338">
    <property type="entry name" value="Beta-lactam/transpept-like"/>
</dbReference>
<evidence type="ECO:0000259" key="6">
    <source>
        <dbReference type="Pfam" id="PF05223"/>
    </source>
</evidence>
<keyword evidence="3" id="KW-0472">Membrane</keyword>
<organism evidence="7 8">
    <name type="scientific">Solirubrobacter ginsenosidimutans</name>
    <dbReference type="NCBI Taxonomy" id="490573"/>
    <lineage>
        <taxon>Bacteria</taxon>
        <taxon>Bacillati</taxon>
        <taxon>Actinomycetota</taxon>
        <taxon>Thermoleophilia</taxon>
        <taxon>Solirubrobacterales</taxon>
        <taxon>Solirubrobacteraceae</taxon>
        <taxon>Solirubrobacter</taxon>
    </lineage>
</organism>
<dbReference type="PANTHER" id="PTHR30627:SF24">
    <property type="entry name" value="PENICILLIN-BINDING PROTEIN 4B"/>
    <property type="match status" value="1"/>
</dbReference>
<accession>A0A9X3N0Y4</accession>
<reference evidence="7" key="1">
    <citation type="submission" date="2022-10" db="EMBL/GenBank/DDBJ databases">
        <title>The WGS of Solirubrobacter ginsenosidimutans DSM 21036.</title>
        <authorList>
            <person name="Jiang Z."/>
        </authorList>
    </citation>
    <scope>NUCLEOTIDE SEQUENCE</scope>
    <source>
        <strain evidence="7">DSM 21036</strain>
    </source>
</reference>
<dbReference type="Pfam" id="PF03717">
    <property type="entry name" value="PBP_dimer"/>
    <property type="match status" value="1"/>
</dbReference>
<sequence length="617" mass="64935">MLRRRLIAVFALLVPIVAVAVFFLTRSSPDPADDTFARYAAAWSGGDDRAAAALTDQPKAAQTRLAASRKGLDGAKVKATVRSVTEKDDAATATLAVAWDIPRIGSWTYRVKVPAQRVKDVWQVHWRPADLHPRLTAATRLGTSVKAPSRGRIDDRQGRALMAERSVTAIDVDTSRVKDATDTAQRLAELTDVDADELEQKISAAGKGHFVPVVTLRKAAYDKVAAKLQKIPGASTAPGSEPLAPTKDFARALLGAVGPATAEQVEKSGGRLAAGDAVGQWGLQAAFDQQLAGTETRSVVLRDVEDGVVEKTLRRWRGKQASNLKTTLDLDVQRAAEQALGTTKKKVALVALQPSTGDVLAVANRPSDSTLDRALTGLYPPGSTFKVVTTTALLRDGLSVDKTVPCPQNEVVDGRSFKNFEGEAAGPVPFRTDFAQSCNTAFISLASRLSQTALPDTAKDFGLGESLKLGLPVADAKVPEGDSQVARAAMMIGQDRIVASPLNMAGVAGTVAAGRWHSPRLLDDDPKQSGPRIAQASTLRDLMRAVVTSGTGTALASLPGFVAGKSGTAEYGGGDPPPTHAWFIAFRDDLAVAVLVENGRAGGEVAAPIAARFLAGI</sequence>
<dbReference type="GO" id="GO:0008658">
    <property type="term" value="F:penicillin binding"/>
    <property type="evidence" value="ECO:0007669"/>
    <property type="project" value="InterPro"/>
</dbReference>
<dbReference type="InterPro" id="IPR036138">
    <property type="entry name" value="PBP_dimer_sf"/>
</dbReference>
<keyword evidence="8" id="KW-1185">Reference proteome</keyword>
<dbReference type="Pfam" id="PF00905">
    <property type="entry name" value="Transpeptidase"/>
    <property type="match status" value="1"/>
</dbReference>
<evidence type="ECO:0000256" key="2">
    <source>
        <dbReference type="ARBA" id="ARBA00007171"/>
    </source>
</evidence>
<proteinExistence type="inferred from homology"/>
<evidence type="ECO:0000256" key="1">
    <source>
        <dbReference type="ARBA" id="ARBA00004370"/>
    </source>
</evidence>
<dbReference type="GO" id="GO:0005886">
    <property type="term" value="C:plasma membrane"/>
    <property type="evidence" value="ECO:0007669"/>
    <property type="project" value="TreeGrafter"/>
</dbReference>
<dbReference type="GO" id="GO:0071972">
    <property type="term" value="F:peptidoglycan L,D-transpeptidase activity"/>
    <property type="evidence" value="ECO:0007669"/>
    <property type="project" value="TreeGrafter"/>
</dbReference>
<evidence type="ECO:0000259" key="5">
    <source>
        <dbReference type="Pfam" id="PF03717"/>
    </source>
</evidence>
<evidence type="ECO:0000313" key="8">
    <source>
        <dbReference type="Proteomes" id="UP001149140"/>
    </source>
</evidence>
<dbReference type="Gene3D" id="3.40.710.10">
    <property type="entry name" value="DD-peptidase/beta-lactamase superfamily"/>
    <property type="match status" value="1"/>
</dbReference>
<evidence type="ECO:0000256" key="3">
    <source>
        <dbReference type="ARBA" id="ARBA00023136"/>
    </source>
</evidence>
<dbReference type="InterPro" id="IPR050515">
    <property type="entry name" value="Beta-lactam/transpept"/>
</dbReference>
<name>A0A9X3N0Y4_9ACTN</name>
<dbReference type="AlphaFoldDB" id="A0A9X3N0Y4"/>
<dbReference type="SUPFAM" id="SSF56519">
    <property type="entry name" value="Penicillin binding protein dimerisation domain"/>
    <property type="match status" value="1"/>
</dbReference>
<dbReference type="EMBL" id="JAPDOD010000064">
    <property type="protein sequence ID" value="MDA0166360.1"/>
    <property type="molecule type" value="Genomic_DNA"/>
</dbReference>
<dbReference type="Gene3D" id="3.90.1310.10">
    <property type="entry name" value="Penicillin-binding protein 2a (Domain 2)"/>
    <property type="match status" value="1"/>
</dbReference>